<dbReference type="SUPFAM" id="SSF53927">
    <property type="entry name" value="Cytidine deaminase-like"/>
    <property type="match status" value="1"/>
</dbReference>
<protein>
    <recommendedName>
        <fullName evidence="3">Sulfur carrier protein FdhD</fullName>
    </recommendedName>
</protein>
<keyword evidence="5" id="KW-1185">Reference proteome</keyword>
<dbReference type="NCBIfam" id="TIGR00129">
    <property type="entry name" value="fdhD_narQ"/>
    <property type="match status" value="1"/>
</dbReference>
<evidence type="ECO:0000256" key="2">
    <source>
        <dbReference type="ARBA" id="ARBA00023150"/>
    </source>
</evidence>
<dbReference type="PANTHER" id="PTHR30592">
    <property type="entry name" value="FORMATE DEHYDROGENASE"/>
    <property type="match status" value="1"/>
</dbReference>
<dbReference type="EMBL" id="JAEKFT010000030">
    <property type="protein sequence ID" value="MBT0963470.1"/>
    <property type="molecule type" value="Genomic_DNA"/>
</dbReference>
<dbReference type="InterPro" id="IPR016193">
    <property type="entry name" value="Cytidine_deaminase-like"/>
</dbReference>
<reference evidence="5" key="1">
    <citation type="journal article" date="2022" name="ISME J.">
        <title>Genetic and phylogenetic analysis of dissimilatory iodate-reducing bacteria identifies potential niches across the world's oceans.</title>
        <authorList>
            <person name="Reyes-Umana V."/>
            <person name="Henning Z."/>
            <person name="Lee K."/>
            <person name="Barnum T.P."/>
            <person name="Coates J.D."/>
        </authorList>
    </citation>
    <scope>NUCLEOTIDE SEQUENCE [LARGE SCALE GENOMIC DNA]</scope>
    <source>
        <strain evidence="5">IR12</strain>
    </source>
</reference>
<dbReference type="RefSeq" id="WP_214363402.1">
    <property type="nucleotide sequence ID" value="NZ_JAEKFT010000030.1"/>
</dbReference>
<dbReference type="InterPro" id="IPR003786">
    <property type="entry name" value="FdhD"/>
</dbReference>
<dbReference type="Gene3D" id="3.10.20.10">
    <property type="match status" value="1"/>
</dbReference>
<dbReference type="PIRSF" id="PIRSF015626">
    <property type="entry name" value="FdhD"/>
    <property type="match status" value="1"/>
</dbReference>
<dbReference type="PANTHER" id="PTHR30592:SF1">
    <property type="entry name" value="SULFUR CARRIER PROTEIN FDHD"/>
    <property type="match status" value="1"/>
</dbReference>
<comment type="subcellular location">
    <subcellularLocation>
        <location evidence="3">Cytoplasm</location>
    </subcellularLocation>
</comment>
<comment type="caution">
    <text evidence="3">Lacks conserved residue(s) required for the propagation of feature annotation.</text>
</comment>
<keyword evidence="1 3" id="KW-0963">Cytoplasm</keyword>
<dbReference type="HAMAP" id="MF_00187">
    <property type="entry name" value="FdhD"/>
    <property type="match status" value="1"/>
</dbReference>
<dbReference type="Gene3D" id="3.40.140.10">
    <property type="entry name" value="Cytidine Deaminase, domain 2"/>
    <property type="match status" value="1"/>
</dbReference>
<dbReference type="Pfam" id="PF02634">
    <property type="entry name" value="FdhD-NarQ"/>
    <property type="match status" value="1"/>
</dbReference>
<evidence type="ECO:0000313" key="4">
    <source>
        <dbReference type="EMBL" id="MBT0963470.1"/>
    </source>
</evidence>
<name>A0A944DBZ2_DENI1</name>
<dbReference type="Proteomes" id="UP000694660">
    <property type="component" value="Unassembled WGS sequence"/>
</dbReference>
<sequence>MAEHASLPSAAHEADEAFDWPDRQLVRARRDWAGGSVESVECLIEEVPVALVYNGISHVVMLASPTDLEDFALGFSLSEGILEGTDELYDCEVVSRAEGLEVRLEIAAAPFMRLKQRRRNLAGRTGCGLCGVESLQAAVRQPAPVGRRAPVSTAAVHRAMDALAAHQSLHRATGAAHAAAWVREDGELLWVREDVGRHNALDKLIGARHRHRADATAEGFALVTSRASVEMVQKAASAGIGLLAAISAPTGMATRMAERTGLTLVGMARSGRLTAYSHPDWLINA</sequence>
<dbReference type="GO" id="GO:0097163">
    <property type="term" value="F:sulfur carrier activity"/>
    <property type="evidence" value="ECO:0007669"/>
    <property type="project" value="UniProtKB-UniRule"/>
</dbReference>
<organism evidence="4 5">
    <name type="scientific">Denitromonas iodatirespirans</name>
    <dbReference type="NCBI Taxonomy" id="2795389"/>
    <lineage>
        <taxon>Bacteria</taxon>
        <taxon>Pseudomonadati</taxon>
        <taxon>Pseudomonadota</taxon>
        <taxon>Betaproteobacteria</taxon>
        <taxon>Rhodocyclales</taxon>
        <taxon>Zoogloeaceae</taxon>
        <taxon>Denitromonas</taxon>
    </lineage>
</organism>
<dbReference type="GO" id="GO:0006777">
    <property type="term" value="P:Mo-molybdopterin cofactor biosynthetic process"/>
    <property type="evidence" value="ECO:0007669"/>
    <property type="project" value="UniProtKB-UniRule"/>
</dbReference>
<evidence type="ECO:0000313" key="5">
    <source>
        <dbReference type="Proteomes" id="UP000694660"/>
    </source>
</evidence>
<feature type="active site" description="Cysteine persulfide intermediate" evidence="3">
    <location>
        <position position="127"/>
    </location>
</feature>
<dbReference type="GO" id="GO:0005737">
    <property type="term" value="C:cytoplasm"/>
    <property type="evidence" value="ECO:0007669"/>
    <property type="project" value="UniProtKB-SubCell"/>
</dbReference>
<dbReference type="GO" id="GO:0016783">
    <property type="term" value="F:sulfurtransferase activity"/>
    <property type="evidence" value="ECO:0007669"/>
    <property type="project" value="InterPro"/>
</dbReference>
<keyword evidence="2 3" id="KW-0501">Molybdenum cofactor biosynthesis</keyword>
<proteinExistence type="inferred from homology"/>
<comment type="function">
    <text evidence="3">Required for formate dehydrogenase (FDH) activity. Acts as a sulfur carrier protein that transfers sulfur from IscS to the molybdenum cofactor prior to its insertion into FDH.</text>
</comment>
<accession>A0A944DBZ2</accession>
<evidence type="ECO:0000256" key="1">
    <source>
        <dbReference type="ARBA" id="ARBA00022490"/>
    </source>
</evidence>
<comment type="caution">
    <text evidence="4">The sequence shown here is derived from an EMBL/GenBank/DDBJ whole genome shotgun (WGS) entry which is preliminary data.</text>
</comment>
<evidence type="ECO:0000256" key="3">
    <source>
        <dbReference type="HAMAP-Rule" id="MF_00187"/>
    </source>
</evidence>
<dbReference type="AlphaFoldDB" id="A0A944DBZ2"/>
<comment type="similarity">
    <text evidence="3">Belongs to the FdhD family.</text>
</comment>
<gene>
    <name evidence="3 4" type="primary">fdhD</name>
    <name evidence="4" type="ORF">I8J34_19975</name>
</gene>